<evidence type="ECO:0000313" key="13">
    <source>
        <dbReference type="EMBL" id="KAA2235145.1"/>
    </source>
</evidence>
<protein>
    <submittedName>
        <fullName evidence="13">D-alanyl-D-alanine carboxypeptidase</fullName>
    </submittedName>
</protein>
<keyword evidence="13" id="KW-0121">Carboxypeptidase</keyword>
<keyword evidence="2 11" id="KW-0732">Signal</keyword>
<evidence type="ECO:0000256" key="1">
    <source>
        <dbReference type="ARBA" id="ARBA00007164"/>
    </source>
</evidence>
<dbReference type="Proteomes" id="UP000323142">
    <property type="component" value="Unassembled WGS sequence"/>
</dbReference>
<organism evidence="13 14">
    <name type="scientific">Salinarimonas soli</name>
    <dbReference type="NCBI Taxonomy" id="1638099"/>
    <lineage>
        <taxon>Bacteria</taxon>
        <taxon>Pseudomonadati</taxon>
        <taxon>Pseudomonadota</taxon>
        <taxon>Alphaproteobacteria</taxon>
        <taxon>Hyphomicrobiales</taxon>
        <taxon>Salinarimonadaceae</taxon>
        <taxon>Salinarimonas</taxon>
    </lineage>
</organism>
<sequence>MVWGSVSGQRGRIAALAMAVGAAATVLVASASPADAARRKRASGGYNPPYAAMVVDVKTGRTLHAVNEDALRHPASVTKVMTLYLLFEQLERGRYQLDTPLAVSARAAGMAPSKLGLRAGSTIDVEDAILALVTKSANDAAATIAENVAGSETAFADLMTRRARQLGMSRTVFRNASGLPNPQQVTTARDLTILARAIQDRFPKYYKYFQTRQFEFAGRVHGNHNRLLGRVEGVDGIKTGFVRASGFNLMTNAKTDDRHIVAVVLGGRSGAHRDGIVTNLVETLLPRAYAGARQTAPILVAGDQTPVPARPAVVAEAPKETPKEAPRARADVNVETTATTTPVPQARPKAPLDLNAMRPAVASAAGGSTTTPGSGPALRWNQGPAGTPASASAFASADSAALPLPAAHAARAEAPRPATVVAKAEPKAETKPEPARAAASAWVIQLGAVDDEGKAKEMLEAAKSRSGRTLAKASPFTEKVTRDGSTLFRARFSGFSEADDAQDACRTLKRNGFNCFATRS</sequence>
<feature type="signal peptide" evidence="11">
    <location>
        <begin position="1"/>
        <end position="36"/>
    </location>
</feature>
<evidence type="ECO:0000256" key="7">
    <source>
        <dbReference type="PIRSR" id="PIRSR618044-1"/>
    </source>
</evidence>
<dbReference type="SUPFAM" id="SSF110997">
    <property type="entry name" value="Sporulation related repeat"/>
    <property type="match status" value="1"/>
</dbReference>
<keyword evidence="6" id="KW-0961">Cell wall biogenesis/degradation</keyword>
<dbReference type="InterPro" id="IPR001967">
    <property type="entry name" value="Peptidase_S11_N"/>
</dbReference>
<feature type="compositionally biased region" description="Low complexity" evidence="10">
    <location>
        <begin position="362"/>
        <end position="377"/>
    </location>
</feature>
<dbReference type="PRINTS" id="PR00725">
    <property type="entry name" value="DADACBPTASE1"/>
</dbReference>
<dbReference type="PROSITE" id="PS51724">
    <property type="entry name" value="SPOR"/>
    <property type="match status" value="1"/>
</dbReference>
<dbReference type="GO" id="GO:0009252">
    <property type="term" value="P:peptidoglycan biosynthetic process"/>
    <property type="evidence" value="ECO:0007669"/>
    <property type="project" value="UniProtKB-KW"/>
</dbReference>
<evidence type="ECO:0000259" key="12">
    <source>
        <dbReference type="PROSITE" id="PS51724"/>
    </source>
</evidence>
<reference evidence="13 14" key="1">
    <citation type="submission" date="2019-09" db="EMBL/GenBank/DDBJ databases">
        <title>Salinarimonas rosea gen. nov., sp. nov., a new member of the a-2 subgroup of the Proteobacteria.</title>
        <authorList>
            <person name="Liu J."/>
        </authorList>
    </citation>
    <scope>NUCLEOTIDE SEQUENCE [LARGE SCALE GENOMIC DNA]</scope>
    <source>
        <strain evidence="13 14">BN140002</strain>
    </source>
</reference>
<dbReference type="SUPFAM" id="SSF56601">
    <property type="entry name" value="beta-lactamase/transpeptidase-like"/>
    <property type="match status" value="1"/>
</dbReference>
<keyword evidence="5" id="KW-0573">Peptidoglycan synthesis</keyword>
<evidence type="ECO:0000256" key="6">
    <source>
        <dbReference type="ARBA" id="ARBA00023316"/>
    </source>
</evidence>
<dbReference type="InterPro" id="IPR007730">
    <property type="entry name" value="SPOR-like_dom"/>
</dbReference>
<dbReference type="GO" id="GO:0008360">
    <property type="term" value="P:regulation of cell shape"/>
    <property type="evidence" value="ECO:0007669"/>
    <property type="project" value="UniProtKB-KW"/>
</dbReference>
<comment type="similarity">
    <text evidence="1 9">Belongs to the peptidase S11 family.</text>
</comment>
<name>A0A5B2V993_9HYPH</name>
<evidence type="ECO:0000313" key="14">
    <source>
        <dbReference type="Proteomes" id="UP000323142"/>
    </source>
</evidence>
<dbReference type="GO" id="GO:0042834">
    <property type="term" value="F:peptidoglycan binding"/>
    <property type="evidence" value="ECO:0007669"/>
    <property type="project" value="InterPro"/>
</dbReference>
<dbReference type="Pfam" id="PF05036">
    <property type="entry name" value="SPOR"/>
    <property type="match status" value="1"/>
</dbReference>
<feature type="active site" evidence="7">
    <location>
        <position position="136"/>
    </location>
</feature>
<evidence type="ECO:0000256" key="2">
    <source>
        <dbReference type="ARBA" id="ARBA00022729"/>
    </source>
</evidence>
<accession>A0A5B2V993</accession>
<dbReference type="GO" id="GO:0071555">
    <property type="term" value="P:cell wall organization"/>
    <property type="evidence" value="ECO:0007669"/>
    <property type="project" value="UniProtKB-KW"/>
</dbReference>
<keyword evidence="14" id="KW-1185">Reference proteome</keyword>
<feature type="region of interest" description="Disordered" evidence="10">
    <location>
        <begin position="362"/>
        <end position="392"/>
    </location>
</feature>
<feature type="active site" description="Proton acceptor" evidence="7">
    <location>
        <position position="79"/>
    </location>
</feature>
<evidence type="ECO:0000256" key="5">
    <source>
        <dbReference type="ARBA" id="ARBA00022984"/>
    </source>
</evidence>
<keyword evidence="3" id="KW-0378">Hydrolase</keyword>
<dbReference type="InterPro" id="IPR012338">
    <property type="entry name" value="Beta-lactam/transpept-like"/>
</dbReference>
<feature type="active site" description="Acyl-ester intermediate" evidence="7">
    <location>
        <position position="76"/>
    </location>
</feature>
<dbReference type="InterPro" id="IPR018044">
    <property type="entry name" value="Peptidase_S11"/>
</dbReference>
<dbReference type="PANTHER" id="PTHR21581:SF6">
    <property type="entry name" value="TRAFFICKING PROTEIN PARTICLE COMPLEX SUBUNIT 12"/>
    <property type="match status" value="1"/>
</dbReference>
<dbReference type="AlphaFoldDB" id="A0A5B2V993"/>
<evidence type="ECO:0000256" key="8">
    <source>
        <dbReference type="PIRSR" id="PIRSR618044-2"/>
    </source>
</evidence>
<feature type="domain" description="SPOR" evidence="12">
    <location>
        <begin position="436"/>
        <end position="520"/>
    </location>
</feature>
<gene>
    <name evidence="13" type="ORF">F0L46_20585</name>
</gene>
<feature type="binding site" evidence="8">
    <location>
        <position position="238"/>
    </location>
    <ligand>
        <name>substrate</name>
    </ligand>
</feature>
<reference evidence="13 14" key="2">
    <citation type="submission" date="2019-09" db="EMBL/GenBank/DDBJ databases">
        <authorList>
            <person name="Jin C."/>
        </authorList>
    </citation>
    <scope>NUCLEOTIDE SEQUENCE [LARGE SCALE GENOMIC DNA]</scope>
    <source>
        <strain evidence="13 14">BN140002</strain>
    </source>
</reference>
<dbReference type="PANTHER" id="PTHR21581">
    <property type="entry name" value="D-ALANYL-D-ALANINE CARBOXYPEPTIDASE"/>
    <property type="match status" value="1"/>
</dbReference>
<comment type="caution">
    <text evidence="13">The sequence shown here is derived from an EMBL/GenBank/DDBJ whole genome shotgun (WGS) entry which is preliminary data.</text>
</comment>
<dbReference type="Gene3D" id="3.40.710.10">
    <property type="entry name" value="DD-peptidase/beta-lactamase superfamily"/>
    <property type="match status" value="1"/>
</dbReference>
<keyword evidence="13" id="KW-0645">Protease</keyword>
<proteinExistence type="inferred from homology"/>
<dbReference type="Pfam" id="PF00768">
    <property type="entry name" value="Peptidase_S11"/>
    <property type="match status" value="1"/>
</dbReference>
<dbReference type="Gene3D" id="3.30.70.1070">
    <property type="entry name" value="Sporulation related repeat"/>
    <property type="match status" value="1"/>
</dbReference>
<evidence type="ECO:0000256" key="9">
    <source>
        <dbReference type="RuleBase" id="RU004016"/>
    </source>
</evidence>
<dbReference type="OrthoDB" id="5291989at2"/>
<feature type="compositionally biased region" description="Polar residues" evidence="10">
    <location>
        <begin position="334"/>
        <end position="343"/>
    </location>
</feature>
<feature type="compositionally biased region" description="Basic and acidic residues" evidence="10">
    <location>
        <begin position="317"/>
        <end position="332"/>
    </location>
</feature>
<evidence type="ECO:0000256" key="11">
    <source>
        <dbReference type="SAM" id="SignalP"/>
    </source>
</evidence>
<dbReference type="EMBL" id="VUOA01000037">
    <property type="protein sequence ID" value="KAA2235145.1"/>
    <property type="molecule type" value="Genomic_DNA"/>
</dbReference>
<feature type="chain" id="PRO_5022675975" evidence="11">
    <location>
        <begin position="37"/>
        <end position="520"/>
    </location>
</feature>
<dbReference type="InterPro" id="IPR036680">
    <property type="entry name" value="SPOR-like_sf"/>
</dbReference>
<dbReference type="GO" id="GO:0006508">
    <property type="term" value="P:proteolysis"/>
    <property type="evidence" value="ECO:0007669"/>
    <property type="project" value="InterPro"/>
</dbReference>
<evidence type="ECO:0000256" key="3">
    <source>
        <dbReference type="ARBA" id="ARBA00022801"/>
    </source>
</evidence>
<evidence type="ECO:0000256" key="4">
    <source>
        <dbReference type="ARBA" id="ARBA00022960"/>
    </source>
</evidence>
<dbReference type="GO" id="GO:0009002">
    <property type="term" value="F:serine-type D-Ala-D-Ala carboxypeptidase activity"/>
    <property type="evidence" value="ECO:0007669"/>
    <property type="project" value="InterPro"/>
</dbReference>
<keyword evidence="4" id="KW-0133">Cell shape</keyword>
<feature type="region of interest" description="Disordered" evidence="10">
    <location>
        <begin position="315"/>
        <end position="350"/>
    </location>
</feature>
<evidence type="ECO:0000256" key="10">
    <source>
        <dbReference type="SAM" id="MobiDB-lite"/>
    </source>
</evidence>